<dbReference type="InterPro" id="IPR053260">
    <property type="entry name" value="hnRNP"/>
</dbReference>
<accession>A0A5E4MST6</accession>
<keyword evidence="5" id="KW-1185">Reference proteome</keyword>
<reference evidence="4 5" key="1">
    <citation type="submission" date="2019-08" db="EMBL/GenBank/DDBJ databases">
        <authorList>
            <person name="Alioto T."/>
            <person name="Alioto T."/>
            <person name="Gomez Garrido J."/>
        </authorList>
    </citation>
    <scope>NUCLEOTIDE SEQUENCE [LARGE SCALE GENOMIC DNA]</scope>
</reference>
<proteinExistence type="predicted"/>
<dbReference type="EMBL" id="CABPRJ010001426">
    <property type="protein sequence ID" value="VVC35348.1"/>
    <property type="molecule type" value="Genomic_DNA"/>
</dbReference>
<dbReference type="AlphaFoldDB" id="A0A5E4MST6"/>
<organism evidence="4 5">
    <name type="scientific">Cinara cedri</name>
    <dbReference type="NCBI Taxonomy" id="506608"/>
    <lineage>
        <taxon>Eukaryota</taxon>
        <taxon>Metazoa</taxon>
        <taxon>Ecdysozoa</taxon>
        <taxon>Arthropoda</taxon>
        <taxon>Hexapoda</taxon>
        <taxon>Insecta</taxon>
        <taxon>Pterygota</taxon>
        <taxon>Neoptera</taxon>
        <taxon>Paraneoptera</taxon>
        <taxon>Hemiptera</taxon>
        <taxon>Sternorrhyncha</taxon>
        <taxon>Aphidomorpha</taxon>
        <taxon>Aphidoidea</taxon>
        <taxon>Aphididae</taxon>
        <taxon>Lachninae</taxon>
        <taxon>Cinara</taxon>
    </lineage>
</organism>
<evidence type="ECO:0000313" key="4">
    <source>
        <dbReference type="EMBL" id="VVC35348.1"/>
    </source>
</evidence>
<dbReference type="PANTHER" id="PTHR48035:SF2">
    <property type="entry name" value="RNA-BINDING REGION RNP-1 DOMAIN-CONTAINING PROTEIN"/>
    <property type="match status" value="1"/>
</dbReference>
<evidence type="ECO:0000256" key="1">
    <source>
        <dbReference type="ARBA" id="ARBA00022884"/>
    </source>
</evidence>
<gene>
    <name evidence="4" type="ORF">CINCED_3A020562</name>
</gene>
<dbReference type="InterPro" id="IPR035979">
    <property type="entry name" value="RBD_domain_sf"/>
</dbReference>
<feature type="domain" description="RRM" evidence="3">
    <location>
        <begin position="195"/>
        <end position="277"/>
    </location>
</feature>
<dbReference type="InterPro" id="IPR012677">
    <property type="entry name" value="Nucleotide-bd_a/b_plait_sf"/>
</dbReference>
<dbReference type="PROSITE" id="PS50102">
    <property type="entry name" value="RRM"/>
    <property type="match status" value="2"/>
</dbReference>
<dbReference type="OrthoDB" id="1875751at2759"/>
<dbReference type="Gene3D" id="3.30.70.330">
    <property type="match status" value="2"/>
</dbReference>
<keyword evidence="1 2" id="KW-0694">RNA-binding</keyword>
<evidence type="ECO:0000256" key="2">
    <source>
        <dbReference type="PROSITE-ProRule" id="PRU00176"/>
    </source>
</evidence>
<dbReference type="SUPFAM" id="SSF54928">
    <property type="entry name" value="RNA-binding domain, RBD"/>
    <property type="match status" value="2"/>
</dbReference>
<protein>
    <submittedName>
        <fullName evidence="4">RNA recognition motif domain</fullName>
    </submittedName>
</protein>
<evidence type="ECO:0000259" key="3">
    <source>
        <dbReference type="PROSITE" id="PS50102"/>
    </source>
</evidence>
<sequence length="369" mass="40257">MPENFTGLPPNVTSTVRPVGGTDPFPPFCLFSFSPVGNKPTTNPVGERDKWRSLSASFSVGLCVRLASTACRTDLHTRTAAVADSLAKLEDMAQQPNANGRSTGPGRDDDKKLFVGGLGRTISEKELREYFTQYGEIENINIKTDPFSGQSRGFAFVQFVNSKTVDDLLAAGDHFIANKKVDPKRVTKKINPLRCKIFVGGLTSEMTEQDVRNYFVQFGQISEYQQPFDKMKNQKKGFCFITFEDSEVVHQVLKNPKQVINGKEVDVKKVKFNPETMAAPGTRTGGPVNTRAPATFGMRPTYPGYMAPAAAAPYGAAADYGYAANAYDAYGAYGGYDYSAIGYGGGGYSAQAYGGGKYRETTYPRHAPY</sequence>
<dbReference type="SMART" id="SM00360">
    <property type="entry name" value="RRM"/>
    <property type="match status" value="2"/>
</dbReference>
<dbReference type="PANTHER" id="PTHR48035">
    <property type="entry name" value="HETEROGENEOUS NUCLEAR RIBONUCLEOPROTEIN 1"/>
    <property type="match status" value="1"/>
</dbReference>
<dbReference type="GO" id="GO:0003723">
    <property type="term" value="F:RNA binding"/>
    <property type="evidence" value="ECO:0007669"/>
    <property type="project" value="UniProtKB-UniRule"/>
</dbReference>
<evidence type="ECO:0000313" key="5">
    <source>
        <dbReference type="Proteomes" id="UP000325440"/>
    </source>
</evidence>
<dbReference type="Pfam" id="PF00076">
    <property type="entry name" value="RRM_1"/>
    <property type="match status" value="2"/>
</dbReference>
<dbReference type="InterPro" id="IPR000504">
    <property type="entry name" value="RRM_dom"/>
</dbReference>
<name>A0A5E4MST6_9HEMI</name>
<feature type="domain" description="RRM" evidence="3">
    <location>
        <begin position="111"/>
        <end position="188"/>
    </location>
</feature>
<dbReference type="Proteomes" id="UP000325440">
    <property type="component" value="Unassembled WGS sequence"/>
</dbReference>